<dbReference type="EnsemblMetazoa" id="PPA14955.1">
    <property type="protein sequence ID" value="PPA14955.1"/>
    <property type="gene ID" value="WBGene00104509"/>
</dbReference>
<name>A0A2A6BS75_PRIPA</name>
<reference evidence="2" key="1">
    <citation type="journal article" date="2008" name="Nat. Genet.">
        <title>The Pristionchus pacificus genome provides a unique perspective on nematode lifestyle and parasitism.</title>
        <authorList>
            <person name="Dieterich C."/>
            <person name="Clifton S.W."/>
            <person name="Schuster L.N."/>
            <person name="Chinwalla A."/>
            <person name="Delehaunty K."/>
            <person name="Dinkelacker I."/>
            <person name="Fulton L."/>
            <person name="Fulton R."/>
            <person name="Godfrey J."/>
            <person name="Minx P."/>
            <person name="Mitreva M."/>
            <person name="Roeseler W."/>
            <person name="Tian H."/>
            <person name="Witte H."/>
            <person name="Yang S.P."/>
            <person name="Wilson R.K."/>
            <person name="Sommer R.J."/>
        </authorList>
    </citation>
    <scope>NUCLEOTIDE SEQUENCE [LARGE SCALE GENOMIC DNA]</scope>
    <source>
        <strain evidence="2">PS312</strain>
    </source>
</reference>
<evidence type="ECO:0000313" key="1">
    <source>
        <dbReference type="EnsemblMetazoa" id="PPA14955.1"/>
    </source>
</evidence>
<dbReference type="SUPFAM" id="SSF56436">
    <property type="entry name" value="C-type lectin-like"/>
    <property type="match status" value="1"/>
</dbReference>
<gene>
    <name evidence="1" type="primary">WBGene00104509</name>
</gene>
<accession>A0A8R1YEG0</accession>
<sequence>MRALLLFAVLAGSALATLVCPPKYFSIEDRCIRPYTLNANDYLDIIMDYAQAACALDGAHLPIIRSDEVCFHMHM</sequence>
<dbReference type="AlphaFoldDB" id="A0A2A6BS75"/>
<proteinExistence type="predicted"/>
<dbReference type="InterPro" id="IPR016187">
    <property type="entry name" value="CTDL_fold"/>
</dbReference>
<keyword evidence="2" id="KW-1185">Reference proteome</keyword>
<reference evidence="1" key="2">
    <citation type="submission" date="2022-06" db="UniProtKB">
        <authorList>
            <consortium name="EnsemblMetazoa"/>
        </authorList>
    </citation>
    <scope>IDENTIFICATION</scope>
    <source>
        <strain evidence="1">PS312</strain>
    </source>
</reference>
<dbReference type="Proteomes" id="UP000005239">
    <property type="component" value="Unassembled WGS sequence"/>
</dbReference>
<organism evidence="1 2">
    <name type="scientific">Pristionchus pacificus</name>
    <name type="common">Parasitic nematode worm</name>
    <dbReference type="NCBI Taxonomy" id="54126"/>
    <lineage>
        <taxon>Eukaryota</taxon>
        <taxon>Metazoa</taxon>
        <taxon>Ecdysozoa</taxon>
        <taxon>Nematoda</taxon>
        <taxon>Chromadorea</taxon>
        <taxon>Rhabditida</taxon>
        <taxon>Rhabditina</taxon>
        <taxon>Diplogasteromorpha</taxon>
        <taxon>Diplogasteroidea</taxon>
        <taxon>Neodiplogasteridae</taxon>
        <taxon>Pristionchus</taxon>
    </lineage>
</organism>
<evidence type="ECO:0000313" key="2">
    <source>
        <dbReference type="Proteomes" id="UP000005239"/>
    </source>
</evidence>
<protein>
    <submittedName>
        <fullName evidence="1">Uncharacterized protein</fullName>
    </submittedName>
</protein>
<accession>A0A2A6BS75</accession>